<keyword evidence="3" id="KW-0813">Transport</keyword>
<dbReference type="NCBIfam" id="NF009292">
    <property type="entry name" value="PRK12651.1-3"/>
    <property type="match status" value="1"/>
</dbReference>
<evidence type="ECO:0000256" key="4">
    <source>
        <dbReference type="ARBA" id="ARBA00022475"/>
    </source>
</evidence>
<sequence length="158" mass="18235">MSFQILLNVIIALLWMFFQNAWSGLAFSKGYLVGIIILFCLRRFFPNRFYIQKLVAIVYLLLLFLVELLKANYSVLKEVIRPTLKIQPGIFALPLEVEKDWEIMLLANMITLTPGTLVVDISDDNSVLYIHAMHIDDVHEAIDDIKNSFEKAIMEVSR</sequence>
<keyword evidence="5 8" id="KW-0812">Transmembrane</keyword>
<evidence type="ECO:0000256" key="3">
    <source>
        <dbReference type="ARBA" id="ARBA00022449"/>
    </source>
</evidence>
<evidence type="ECO:0000256" key="6">
    <source>
        <dbReference type="ARBA" id="ARBA00022989"/>
    </source>
</evidence>
<comment type="similarity">
    <text evidence="2">Belongs to the CPA3 antiporters (TC 2.A.63) subunit E family.</text>
</comment>
<dbReference type="Proteomes" id="UP000182762">
    <property type="component" value="Unassembled WGS sequence"/>
</dbReference>
<dbReference type="PIRSF" id="PIRSF019239">
    <property type="entry name" value="MrpE"/>
    <property type="match status" value="1"/>
</dbReference>
<keyword evidence="7 8" id="KW-0472">Membrane</keyword>
<evidence type="ECO:0000256" key="8">
    <source>
        <dbReference type="SAM" id="Phobius"/>
    </source>
</evidence>
<dbReference type="PANTHER" id="PTHR34584">
    <property type="entry name" value="NA(+)/H(+) ANTIPORTER SUBUNIT E1"/>
    <property type="match status" value="1"/>
</dbReference>
<comment type="caution">
    <text evidence="9">The sequence shown here is derived from an EMBL/GenBank/DDBJ whole genome shotgun (WGS) entry which is preliminary data.</text>
</comment>
<evidence type="ECO:0000256" key="1">
    <source>
        <dbReference type="ARBA" id="ARBA00004651"/>
    </source>
</evidence>
<dbReference type="EMBL" id="FOXX01000005">
    <property type="protein sequence ID" value="SFQ63535.1"/>
    <property type="molecule type" value="Genomic_DNA"/>
</dbReference>
<gene>
    <name evidence="9" type="ORF">SAMN02745910_02507</name>
</gene>
<keyword evidence="3" id="KW-0050">Antiport</keyword>
<keyword evidence="4" id="KW-1003">Cell membrane</keyword>
<evidence type="ECO:0000256" key="5">
    <source>
        <dbReference type="ARBA" id="ARBA00022692"/>
    </source>
</evidence>
<keyword evidence="6 8" id="KW-1133">Transmembrane helix</keyword>
<dbReference type="Pfam" id="PF01899">
    <property type="entry name" value="MNHE"/>
    <property type="match status" value="1"/>
</dbReference>
<comment type="subcellular location">
    <subcellularLocation>
        <location evidence="1">Cell membrane</location>
        <topology evidence="1">Multi-pass membrane protein</topology>
    </subcellularLocation>
</comment>
<name>A0A1I6A4E4_9BACI</name>
<reference evidence="9 10" key="1">
    <citation type="submission" date="2016-10" db="EMBL/GenBank/DDBJ databases">
        <authorList>
            <person name="Varghese N."/>
            <person name="Submissions S."/>
        </authorList>
    </citation>
    <scope>NUCLEOTIDE SEQUENCE [LARGE SCALE GENOMIC DNA]</scope>
    <source>
        <strain evidence="9 10">DSM 13796</strain>
    </source>
</reference>
<feature type="transmembrane region" description="Helical" evidence="8">
    <location>
        <begin position="57"/>
        <end position="76"/>
    </location>
</feature>
<evidence type="ECO:0000256" key="7">
    <source>
        <dbReference type="ARBA" id="ARBA00023136"/>
    </source>
</evidence>
<dbReference type="RefSeq" id="WP_061804574.1">
    <property type="nucleotide sequence ID" value="NZ_FOXX01000005.1"/>
</dbReference>
<dbReference type="InterPro" id="IPR002758">
    <property type="entry name" value="Cation_antiport_E"/>
</dbReference>
<accession>A0A1I6A4E4</accession>
<proteinExistence type="inferred from homology"/>
<organism evidence="9 10">
    <name type="scientific">Priestia endophytica DSM 13796</name>
    <dbReference type="NCBI Taxonomy" id="1121089"/>
    <lineage>
        <taxon>Bacteria</taxon>
        <taxon>Bacillati</taxon>
        <taxon>Bacillota</taxon>
        <taxon>Bacilli</taxon>
        <taxon>Bacillales</taxon>
        <taxon>Bacillaceae</taxon>
        <taxon>Priestia</taxon>
    </lineage>
</organism>
<protein>
    <submittedName>
        <fullName evidence="9">Multisubunit sodium/proton antiporter, MrpE subunit (TC 2.A.63.1)</fullName>
    </submittedName>
</protein>
<dbReference type="GeneID" id="93711155"/>
<keyword evidence="10" id="KW-1185">Reference proteome</keyword>
<dbReference type="PANTHER" id="PTHR34584:SF1">
    <property type="entry name" value="NA(+)_H(+) ANTIPORTER SUBUNIT E1"/>
    <property type="match status" value="1"/>
</dbReference>
<evidence type="ECO:0000313" key="10">
    <source>
        <dbReference type="Proteomes" id="UP000182762"/>
    </source>
</evidence>
<evidence type="ECO:0000313" key="9">
    <source>
        <dbReference type="EMBL" id="SFQ63535.1"/>
    </source>
</evidence>
<evidence type="ECO:0000256" key="2">
    <source>
        <dbReference type="ARBA" id="ARBA00006228"/>
    </source>
</evidence>
<feature type="transmembrane region" description="Helical" evidence="8">
    <location>
        <begin position="5"/>
        <end position="22"/>
    </location>
</feature>